<evidence type="ECO:0000256" key="1">
    <source>
        <dbReference type="ARBA" id="ARBA00004651"/>
    </source>
</evidence>
<evidence type="ECO:0000256" key="6">
    <source>
        <dbReference type="RuleBase" id="RU366058"/>
    </source>
</evidence>
<feature type="transmembrane region" description="Helical" evidence="6">
    <location>
        <begin position="84"/>
        <end position="104"/>
    </location>
</feature>
<accession>A0A166VM97</accession>
<dbReference type="AlphaFoldDB" id="A0A166VM97"/>
<dbReference type="Pfam" id="PF09335">
    <property type="entry name" value="VTT_dom"/>
    <property type="match status" value="1"/>
</dbReference>
<protein>
    <recommendedName>
        <fullName evidence="6">TVP38/TMEM64 family membrane protein</fullName>
    </recommendedName>
</protein>
<keyword evidence="4 6" id="KW-1133">Transmembrane helix</keyword>
<dbReference type="PANTHER" id="PTHR12677">
    <property type="entry name" value="GOLGI APPARATUS MEMBRANE PROTEIN TVP38-RELATED"/>
    <property type="match status" value="1"/>
</dbReference>
<dbReference type="PATRIC" id="fig|1365250.3.peg.3798"/>
<feature type="transmembrane region" description="Helical" evidence="6">
    <location>
        <begin position="160"/>
        <end position="179"/>
    </location>
</feature>
<dbReference type="InterPro" id="IPR032816">
    <property type="entry name" value="VTT_dom"/>
</dbReference>
<keyword evidence="5 6" id="KW-0472">Membrane</keyword>
<evidence type="ECO:0000313" key="8">
    <source>
        <dbReference type="EMBL" id="KZN33172.1"/>
    </source>
</evidence>
<evidence type="ECO:0000313" key="9">
    <source>
        <dbReference type="Proteomes" id="UP000076643"/>
    </source>
</evidence>
<evidence type="ECO:0000256" key="3">
    <source>
        <dbReference type="ARBA" id="ARBA00022692"/>
    </source>
</evidence>
<evidence type="ECO:0000259" key="7">
    <source>
        <dbReference type="Pfam" id="PF09335"/>
    </source>
</evidence>
<dbReference type="PANTHER" id="PTHR12677:SF49">
    <property type="entry name" value="TVP38_TMEM64 FAMILY MEMBRANE PROTEIN"/>
    <property type="match status" value="1"/>
</dbReference>
<sequence>MKSILKLMLVLACFFASTFIVLKLTGILSIEAIESWLQFAQSLNTFLVALVVITLLFLDLFVAVPTLTLALLAGYFLGPLAGSFSAIIGMLLAGLAGYWISFYFGDGLLNKLLKTQTERASAVSTFKARGPVIILLSRASPILPEVSACMAGLTKMPFKAFILYWLLSIVPYAIIAAYAGSASTLENPKPAIYAAIGLAGFFWTSWWIFRRTTSKKIKTLSM</sequence>
<dbReference type="Proteomes" id="UP000076643">
    <property type="component" value="Unassembled WGS sequence"/>
</dbReference>
<dbReference type="GO" id="GO:0005886">
    <property type="term" value="C:plasma membrane"/>
    <property type="evidence" value="ECO:0007669"/>
    <property type="project" value="UniProtKB-SubCell"/>
</dbReference>
<evidence type="ECO:0000256" key="4">
    <source>
        <dbReference type="ARBA" id="ARBA00022989"/>
    </source>
</evidence>
<comment type="subcellular location">
    <subcellularLocation>
        <location evidence="1 6">Cell membrane</location>
        <topology evidence="1 6">Multi-pass membrane protein</topology>
    </subcellularLocation>
</comment>
<organism evidence="8 9">
    <name type="scientific">Pseudoalteromonas luteoviolacea DSM 6061</name>
    <dbReference type="NCBI Taxonomy" id="1365250"/>
    <lineage>
        <taxon>Bacteria</taxon>
        <taxon>Pseudomonadati</taxon>
        <taxon>Pseudomonadota</taxon>
        <taxon>Gammaproteobacteria</taxon>
        <taxon>Alteromonadales</taxon>
        <taxon>Pseudoalteromonadaceae</taxon>
        <taxon>Pseudoalteromonas</taxon>
    </lineage>
</organism>
<keyword evidence="3 6" id="KW-0812">Transmembrane</keyword>
<feature type="transmembrane region" description="Helical" evidence="6">
    <location>
        <begin position="60"/>
        <end position="78"/>
    </location>
</feature>
<evidence type="ECO:0000256" key="2">
    <source>
        <dbReference type="ARBA" id="ARBA00022475"/>
    </source>
</evidence>
<keyword evidence="2 6" id="KW-1003">Cell membrane</keyword>
<keyword evidence="9" id="KW-1185">Reference proteome</keyword>
<gene>
    <name evidence="8" type="ORF">N475_03535</name>
</gene>
<dbReference type="InterPro" id="IPR015414">
    <property type="entry name" value="TMEM64"/>
</dbReference>
<comment type="caution">
    <text evidence="8">The sequence shown here is derived from an EMBL/GenBank/DDBJ whole genome shotgun (WGS) entry which is preliminary data.</text>
</comment>
<reference evidence="8 9" key="1">
    <citation type="submission" date="2013-07" db="EMBL/GenBank/DDBJ databases">
        <title>Comparative Genomic and Metabolomic Analysis of Twelve Strains of Pseudoalteromonas luteoviolacea.</title>
        <authorList>
            <person name="Vynne N.G."/>
            <person name="Mansson M."/>
            <person name="Gram L."/>
        </authorList>
    </citation>
    <scope>NUCLEOTIDE SEQUENCE [LARGE SCALE GENOMIC DNA]</scope>
    <source>
        <strain evidence="8 9">DSM 6061</strain>
    </source>
</reference>
<proteinExistence type="inferred from homology"/>
<feature type="transmembrane region" description="Helical" evidence="6">
    <location>
        <begin position="191"/>
        <end position="209"/>
    </location>
</feature>
<feature type="domain" description="VTT" evidence="7">
    <location>
        <begin position="64"/>
        <end position="181"/>
    </location>
</feature>
<comment type="similarity">
    <text evidence="6">Belongs to the TVP38/TMEM64 family.</text>
</comment>
<dbReference type="RefSeq" id="WP_081216005.1">
    <property type="nucleotide sequence ID" value="NZ_AQHB01000023.1"/>
</dbReference>
<evidence type="ECO:0000256" key="5">
    <source>
        <dbReference type="ARBA" id="ARBA00023136"/>
    </source>
</evidence>
<dbReference type="EMBL" id="AUYB01000125">
    <property type="protein sequence ID" value="KZN33172.1"/>
    <property type="molecule type" value="Genomic_DNA"/>
</dbReference>
<feature type="transmembrane region" description="Helical" evidence="6">
    <location>
        <begin position="7"/>
        <end position="30"/>
    </location>
</feature>
<name>A0A166VM97_9GAMM</name>
<feature type="transmembrane region" description="Helical" evidence="6">
    <location>
        <begin position="36"/>
        <end position="53"/>
    </location>
</feature>